<dbReference type="InterPro" id="IPR029044">
    <property type="entry name" value="Nucleotide-diphossugar_trans"/>
</dbReference>
<accession>A0A6J7EAB8</accession>
<protein>
    <submittedName>
        <fullName evidence="5">Unannotated protein</fullName>
    </submittedName>
</protein>
<dbReference type="SUPFAM" id="SSF53448">
    <property type="entry name" value="Nucleotide-diphospho-sugar transferases"/>
    <property type="match status" value="1"/>
</dbReference>
<evidence type="ECO:0000256" key="3">
    <source>
        <dbReference type="ARBA" id="ARBA00022679"/>
    </source>
</evidence>
<feature type="domain" description="Glycosyltransferase 2-like" evidence="4">
    <location>
        <begin position="7"/>
        <end position="176"/>
    </location>
</feature>
<keyword evidence="3" id="KW-0808">Transferase</keyword>
<evidence type="ECO:0000313" key="5">
    <source>
        <dbReference type="EMBL" id="CAB4879886.1"/>
    </source>
</evidence>
<proteinExistence type="inferred from homology"/>
<dbReference type="PANTHER" id="PTHR43398:SF1">
    <property type="entry name" value="DOLICHOL-PHOSPHATE MANNOSYLTRANSFERASE SUBUNIT 1"/>
    <property type="match status" value="1"/>
</dbReference>
<dbReference type="EMBL" id="CAFBLU010000026">
    <property type="protein sequence ID" value="CAB4879886.1"/>
    <property type="molecule type" value="Genomic_DNA"/>
</dbReference>
<dbReference type="InterPro" id="IPR039528">
    <property type="entry name" value="DPM1-like"/>
</dbReference>
<organism evidence="5">
    <name type="scientific">freshwater metagenome</name>
    <dbReference type="NCBI Taxonomy" id="449393"/>
    <lineage>
        <taxon>unclassified sequences</taxon>
        <taxon>metagenomes</taxon>
        <taxon>ecological metagenomes</taxon>
    </lineage>
</organism>
<keyword evidence="2" id="KW-0328">Glycosyltransferase</keyword>
<comment type="similarity">
    <text evidence="1">Belongs to the glycosyltransferase 2 family.</text>
</comment>
<dbReference type="FunFam" id="3.90.550.10:FF:000122">
    <property type="entry name" value="Dolichol-phosphate mannosyltransferase subunit 1"/>
    <property type="match status" value="1"/>
</dbReference>
<evidence type="ECO:0000259" key="4">
    <source>
        <dbReference type="Pfam" id="PF00535"/>
    </source>
</evidence>
<evidence type="ECO:0000256" key="1">
    <source>
        <dbReference type="ARBA" id="ARBA00006739"/>
    </source>
</evidence>
<dbReference type="InterPro" id="IPR001173">
    <property type="entry name" value="Glyco_trans_2-like"/>
</dbReference>
<dbReference type="CDD" id="cd06442">
    <property type="entry name" value="DPM1_like"/>
    <property type="match status" value="1"/>
</dbReference>
<gene>
    <name evidence="5" type="ORF">UFOPK3444_01299</name>
</gene>
<dbReference type="Gene3D" id="3.90.550.10">
    <property type="entry name" value="Spore Coat Polysaccharide Biosynthesis Protein SpsA, Chain A"/>
    <property type="match status" value="1"/>
</dbReference>
<dbReference type="GO" id="GO:0016020">
    <property type="term" value="C:membrane"/>
    <property type="evidence" value="ECO:0007669"/>
    <property type="project" value="GOC"/>
</dbReference>
<reference evidence="5" key="1">
    <citation type="submission" date="2020-05" db="EMBL/GenBank/DDBJ databases">
        <authorList>
            <person name="Chiriac C."/>
            <person name="Salcher M."/>
            <person name="Ghai R."/>
            <person name="Kavagutti S V."/>
        </authorList>
    </citation>
    <scope>NUCLEOTIDE SEQUENCE</scope>
</reference>
<dbReference type="AlphaFoldDB" id="A0A6J7EAB8"/>
<sequence>MSEPIWLVLPTYNEKENLESIAAAISKQLELAAPGSWNILVVDDNSPDGTGAIADRLSVASEGKIKVLHRAGKEGLGRAYVAGFKYALAQGAQKVIQMDADFSHDPADIPRLLEASQTADVVIGSRYVSGGVVLDWGTTRRVLSRGGCRYASTILGAEVSDLTGGFKCLKASALEAIDLDTVKAEGYVFQIEVTYRAMLQGLKIVEVPIVFRDRLAGTSKMSSRIAIEAMWSVLSLRRRTEAEMRPTPRITPEEASRN</sequence>
<evidence type="ECO:0000256" key="2">
    <source>
        <dbReference type="ARBA" id="ARBA00022676"/>
    </source>
</evidence>
<dbReference type="GO" id="GO:0009247">
    <property type="term" value="P:glycolipid biosynthetic process"/>
    <property type="evidence" value="ECO:0007669"/>
    <property type="project" value="TreeGrafter"/>
</dbReference>
<dbReference type="PANTHER" id="PTHR43398">
    <property type="entry name" value="DOLICHOL-PHOSPHATE MANNOSYLTRANSFERASE SUBUNIT 1"/>
    <property type="match status" value="1"/>
</dbReference>
<name>A0A6J7EAB8_9ZZZZ</name>
<dbReference type="Pfam" id="PF00535">
    <property type="entry name" value="Glycos_transf_2"/>
    <property type="match status" value="1"/>
</dbReference>
<dbReference type="GO" id="GO:0004582">
    <property type="term" value="F:dolichyl-phosphate beta-D-mannosyltransferase activity"/>
    <property type="evidence" value="ECO:0007669"/>
    <property type="project" value="InterPro"/>
</dbReference>